<dbReference type="Gene3D" id="1.10.510.10">
    <property type="entry name" value="Transferase(Phosphotransferase) domain 1"/>
    <property type="match status" value="1"/>
</dbReference>
<evidence type="ECO:0000256" key="8">
    <source>
        <dbReference type="SAM" id="MobiDB-lite"/>
    </source>
</evidence>
<feature type="region of interest" description="Disordered" evidence="8">
    <location>
        <begin position="275"/>
        <end position="309"/>
    </location>
</feature>
<dbReference type="PROSITE" id="PS50011">
    <property type="entry name" value="PROTEIN_KINASE_DOM"/>
    <property type="match status" value="1"/>
</dbReference>
<feature type="binding site" evidence="7">
    <location>
        <position position="50"/>
    </location>
    <ligand>
        <name>ATP</name>
        <dbReference type="ChEBI" id="CHEBI:30616"/>
    </ligand>
</feature>
<keyword evidence="2 11" id="KW-0723">Serine/threonine-protein kinase</keyword>
<evidence type="ECO:0000313" key="11">
    <source>
        <dbReference type="EMBL" id="RZQ64435.1"/>
    </source>
</evidence>
<gene>
    <name evidence="11" type="ORF">EWH70_08465</name>
</gene>
<evidence type="ECO:0000256" key="2">
    <source>
        <dbReference type="ARBA" id="ARBA00022527"/>
    </source>
</evidence>
<organism evidence="11 12">
    <name type="scientific">Amycolatopsis suaedae</name>
    <dbReference type="NCBI Taxonomy" id="2510978"/>
    <lineage>
        <taxon>Bacteria</taxon>
        <taxon>Bacillati</taxon>
        <taxon>Actinomycetota</taxon>
        <taxon>Actinomycetes</taxon>
        <taxon>Pseudonocardiales</taxon>
        <taxon>Pseudonocardiaceae</taxon>
        <taxon>Amycolatopsis</taxon>
    </lineage>
</organism>
<evidence type="ECO:0000256" key="5">
    <source>
        <dbReference type="ARBA" id="ARBA00022777"/>
    </source>
</evidence>
<name>A0A4V2EMB0_9PSEU</name>
<dbReference type="PANTHER" id="PTHR43289">
    <property type="entry name" value="MITOGEN-ACTIVATED PROTEIN KINASE KINASE KINASE 20-RELATED"/>
    <property type="match status" value="1"/>
</dbReference>
<dbReference type="AlphaFoldDB" id="A0A4V2EMB0"/>
<dbReference type="Gene3D" id="3.30.200.20">
    <property type="entry name" value="Phosphorylase Kinase, domain 1"/>
    <property type="match status" value="1"/>
</dbReference>
<dbReference type="PROSITE" id="PS00107">
    <property type="entry name" value="PROTEIN_KINASE_ATP"/>
    <property type="match status" value="1"/>
</dbReference>
<evidence type="ECO:0000256" key="9">
    <source>
        <dbReference type="SAM" id="Phobius"/>
    </source>
</evidence>
<dbReference type="GO" id="GO:0004674">
    <property type="term" value="F:protein serine/threonine kinase activity"/>
    <property type="evidence" value="ECO:0007669"/>
    <property type="project" value="UniProtKB-KW"/>
</dbReference>
<feature type="transmembrane region" description="Helical" evidence="9">
    <location>
        <begin position="321"/>
        <end position="344"/>
    </location>
</feature>
<dbReference type="Proteomes" id="UP000292003">
    <property type="component" value="Unassembled WGS sequence"/>
</dbReference>
<feature type="compositionally biased region" description="Low complexity" evidence="8">
    <location>
        <begin position="285"/>
        <end position="298"/>
    </location>
</feature>
<feature type="domain" description="Protein kinase" evidence="10">
    <location>
        <begin position="21"/>
        <end position="265"/>
    </location>
</feature>
<keyword evidence="3" id="KW-0808">Transferase</keyword>
<dbReference type="GO" id="GO:0005524">
    <property type="term" value="F:ATP binding"/>
    <property type="evidence" value="ECO:0007669"/>
    <property type="project" value="UniProtKB-UniRule"/>
</dbReference>
<keyword evidence="9" id="KW-0812">Transmembrane</keyword>
<protein>
    <recommendedName>
        <fullName evidence="1">non-specific serine/threonine protein kinase</fullName>
        <ecNumber evidence="1">2.7.11.1</ecNumber>
    </recommendedName>
</protein>
<keyword evidence="5 11" id="KW-0418">Kinase</keyword>
<evidence type="ECO:0000259" key="10">
    <source>
        <dbReference type="PROSITE" id="PS50011"/>
    </source>
</evidence>
<accession>A0A4V2EMB0</accession>
<reference evidence="11 12" key="1">
    <citation type="submission" date="2019-02" db="EMBL/GenBank/DDBJ databases">
        <title>Draft genome sequence of Amycolatopsis sp. 8-3EHSu isolated from roots of Suaeda maritima.</title>
        <authorList>
            <person name="Duangmal K."/>
            <person name="Chantavorakit T."/>
        </authorList>
    </citation>
    <scope>NUCLEOTIDE SEQUENCE [LARGE SCALE GENOMIC DNA]</scope>
    <source>
        <strain evidence="11 12">8-3EHSu</strain>
    </source>
</reference>
<keyword evidence="4 7" id="KW-0547">Nucleotide-binding</keyword>
<keyword evidence="6 7" id="KW-0067">ATP-binding</keyword>
<dbReference type="InterPro" id="IPR011009">
    <property type="entry name" value="Kinase-like_dom_sf"/>
</dbReference>
<evidence type="ECO:0000256" key="3">
    <source>
        <dbReference type="ARBA" id="ARBA00022679"/>
    </source>
</evidence>
<evidence type="ECO:0000256" key="7">
    <source>
        <dbReference type="PROSITE-ProRule" id="PRU10141"/>
    </source>
</evidence>
<dbReference type="OrthoDB" id="9762169at2"/>
<evidence type="ECO:0000256" key="1">
    <source>
        <dbReference type="ARBA" id="ARBA00012513"/>
    </source>
</evidence>
<keyword evidence="12" id="KW-1185">Reference proteome</keyword>
<evidence type="ECO:0000313" key="12">
    <source>
        <dbReference type="Proteomes" id="UP000292003"/>
    </source>
</evidence>
<evidence type="ECO:0000256" key="6">
    <source>
        <dbReference type="ARBA" id="ARBA00022840"/>
    </source>
</evidence>
<comment type="caution">
    <text evidence="11">The sequence shown here is derived from an EMBL/GenBank/DDBJ whole genome shotgun (WGS) entry which is preliminary data.</text>
</comment>
<dbReference type="InterPro" id="IPR017441">
    <property type="entry name" value="Protein_kinase_ATP_BS"/>
</dbReference>
<dbReference type="PANTHER" id="PTHR43289:SF6">
    <property type="entry name" value="SERINE_THREONINE-PROTEIN KINASE NEKL-3"/>
    <property type="match status" value="1"/>
</dbReference>
<dbReference type="Pfam" id="PF00069">
    <property type="entry name" value="Pkinase"/>
    <property type="match status" value="1"/>
</dbReference>
<proteinExistence type="predicted"/>
<evidence type="ECO:0000256" key="4">
    <source>
        <dbReference type="ARBA" id="ARBA00022741"/>
    </source>
</evidence>
<dbReference type="SUPFAM" id="SSF56112">
    <property type="entry name" value="Protein kinase-like (PK-like)"/>
    <property type="match status" value="1"/>
</dbReference>
<dbReference type="CDD" id="cd14014">
    <property type="entry name" value="STKc_PknB_like"/>
    <property type="match status" value="1"/>
</dbReference>
<dbReference type="EC" id="2.7.11.1" evidence="1"/>
<sequence length="345" mass="36424">MTRGNSVGAAGSQGALVGGRYRLDQPIGRGRGGIVWLAYDTRLHRTVAAKRMYLPPGQDEAQAERSRAVALQQGHDAMRVDHPCAITVHDVVRDGPDVWLTMEYVPSRNMVEFLAEHGTLTPEQAAFLGIQLGKALTAAHQAGVPHRNLQPGNVLLADDGGVKLTDIGISGWSDPAYRAPEVARGELPTSASDAYSLGATLFAAVEGVPPCGADGLQPQVPPKHTGALTGALLKLLRTEPGLRPTMADTIASLSAITEGNQQAFIPPTAPAMPRPHFPPPGQPGHPGYQGQPPQVHQPTAVGGQAPVPPRKQLDPQLVRRWILIALAVIVAVSVGIGVVEVFFLM</sequence>
<dbReference type="EMBL" id="SFCC01000004">
    <property type="protein sequence ID" value="RZQ64435.1"/>
    <property type="molecule type" value="Genomic_DNA"/>
</dbReference>
<dbReference type="InterPro" id="IPR000719">
    <property type="entry name" value="Prot_kinase_dom"/>
</dbReference>
<keyword evidence="9" id="KW-0472">Membrane</keyword>
<keyword evidence="9" id="KW-1133">Transmembrane helix</keyword>